<keyword evidence="3" id="KW-1185">Reference proteome</keyword>
<name>A0ABS2AG36_9ACTN</name>
<organism evidence="2 3">
    <name type="scientific">Paractinoplanes ovalisporus</name>
    <dbReference type="NCBI Taxonomy" id="2810368"/>
    <lineage>
        <taxon>Bacteria</taxon>
        <taxon>Bacillati</taxon>
        <taxon>Actinomycetota</taxon>
        <taxon>Actinomycetes</taxon>
        <taxon>Micromonosporales</taxon>
        <taxon>Micromonosporaceae</taxon>
        <taxon>Paractinoplanes</taxon>
    </lineage>
</organism>
<keyword evidence="1" id="KW-1133">Transmembrane helix</keyword>
<feature type="transmembrane region" description="Helical" evidence="1">
    <location>
        <begin position="26"/>
        <end position="50"/>
    </location>
</feature>
<keyword evidence="1" id="KW-0472">Membrane</keyword>
<protein>
    <submittedName>
        <fullName evidence="2">Uncharacterized protein</fullName>
    </submittedName>
</protein>
<dbReference type="RefSeq" id="WP_203378804.1">
    <property type="nucleotide sequence ID" value="NZ_JAENHP010000008.1"/>
</dbReference>
<gene>
    <name evidence="2" type="ORF">JIG36_24850</name>
</gene>
<accession>A0ABS2AG36</accession>
<proteinExistence type="predicted"/>
<reference evidence="2 3" key="1">
    <citation type="submission" date="2021-01" db="EMBL/GenBank/DDBJ databases">
        <title>Actinoplanes sp. nov. LDG1-06 isolated from lichen.</title>
        <authorList>
            <person name="Saeng-In P."/>
            <person name="Phongsopitanun W."/>
            <person name="Kanchanasin P."/>
            <person name="Yuki M."/>
            <person name="Kudo T."/>
            <person name="Ohkuma M."/>
            <person name="Tanasupawat S."/>
        </authorList>
    </citation>
    <scope>NUCLEOTIDE SEQUENCE [LARGE SCALE GENOMIC DNA]</scope>
    <source>
        <strain evidence="2 3">LDG1-06</strain>
    </source>
</reference>
<evidence type="ECO:0000313" key="2">
    <source>
        <dbReference type="EMBL" id="MBM2618792.1"/>
    </source>
</evidence>
<evidence type="ECO:0000256" key="1">
    <source>
        <dbReference type="SAM" id="Phobius"/>
    </source>
</evidence>
<comment type="caution">
    <text evidence="2">The sequence shown here is derived from an EMBL/GenBank/DDBJ whole genome shotgun (WGS) entry which is preliminary data.</text>
</comment>
<dbReference type="Proteomes" id="UP000632138">
    <property type="component" value="Unassembled WGS sequence"/>
</dbReference>
<dbReference type="EMBL" id="JAENHP010000008">
    <property type="protein sequence ID" value="MBM2618792.1"/>
    <property type="molecule type" value="Genomic_DNA"/>
</dbReference>
<keyword evidence="1" id="KW-0812">Transmembrane</keyword>
<sequence>MTPRNALPAEPSSQVFVDSSGRRKRLVAFLGFVVALFATLYLTVVGASVVQAADAGLSTRATISATPSASASAD</sequence>
<evidence type="ECO:0000313" key="3">
    <source>
        <dbReference type="Proteomes" id="UP000632138"/>
    </source>
</evidence>